<evidence type="ECO:0000256" key="4">
    <source>
        <dbReference type="ARBA" id="ARBA00022989"/>
    </source>
</evidence>
<proteinExistence type="predicted"/>
<organism evidence="7 8">
    <name type="scientific">Fictibacillus fluitans</name>
    <dbReference type="NCBI Taxonomy" id="3058422"/>
    <lineage>
        <taxon>Bacteria</taxon>
        <taxon>Bacillati</taxon>
        <taxon>Bacillota</taxon>
        <taxon>Bacilli</taxon>
        <taxon>Bacillales</taxon>
        <taxon>Fictibacillaceae</taxon>
        <taxon>Fictibacillus</taxon>
    </lineage>
</organism>
<feature type="transmembrane region" description="Helical" evidence="6">
    <location>
        <begin position="50"/>
        <end position="71"/>
    </location>
</feature>
<evidence type="ECO:0000256" key="5">
    <source>
        <dbReference type="ARBA" id="ARBA00023136"/>
    </source>
</evidence>
<evidence type="ECO:0000313" key="8">
    <source>
        <dbReference type="Proteomes" id="UP001172721"/>
    </source>
</evidence>
<dbReference type="EMBL" id="JAUHTR010000002">
    <property type="protein sequence ID" value="MDN4523951.1"/>
    <property type="molecule type" value="Genomic_DNA"/>
</dbReference>
<keyword evidence="4 6" id="KW-1133">Transmembrane helix</keyword>
<dbReference type="InterPro" id="IPR050833">
    <property type="entry name" value="Poly_Biosynth_Transport"/>
</dbReference>
<feature type="transmembrane region" description="Helical" evidence="6">
    <location>
        <begin position="170"/>
        <end position="188"/>
    </location>
</feature>
<keyword evidence="3 6" id="KW-0812">Transmembrane</keyword>
<reference evidence="7" key="1">
    <citation type="submission" date="2023-07" db="EMBL/GenBank/DDBJ databases">
        <title>Fictibacillus sp. isolated from freshwater pond.</title>
        <authorList>
            <person name="Kirdat K."/>
            <person name="Bhat A."/>
            <person name="Mourya A."/>
            <person name="Yadav A."/>
        </authorList>
    </citation>
    <scope>NUCLEOTIDE SEQUENCE</scope>
    <source>
        <strain evidence="7">NE201</strain>
    </source>
</reference>
<evidence type="ECO:0000313" key="7">
    <source>
        <dbReference type="EMBL" id="MDN4523951.1"/>
    </source>
</evidence>
<gene>
    <name evidence="7" type="ORF">QYB97_05665</name>
</gene>
<evidence type="ECO:0000256" key="6">
    <source>
        <dbReference type="SAM" id="Phobius"/>
    </source>
</evidence>
<dbReference type="RefSeq" id="WP_301165007.1">
    <property type="nucleotide sequence ID" value="NZ_JAUHTR010000002.1"/>
</dbReference>
<dbReference type="Proteomes" id="UP001172721">
    <property type="component" value="Unassembled WGS sequence"/>
</dbReference>
<feature type="transmembrane region" description="Helical" evidence="6">
    <location>
        <begin position="433"/>
        <end position="450"/>
    </location>
</feature>
<protein>
    <submittedName>
        <fullName evidence="7">Polysaccharide biosynthesis C-terminal domain-containing protein</fullName>
    </submittedName>
</protein>
<evidence type="ECO:0000256" key="2">
    <source>
        <dbReference type="ARBA" id="ARBA00022475"/>
    </source>
</evidence>
<accession>A0ABT8HT76</accession>
<evidence type="ECO:0000256" key="3">
    <source>
        <dbReference type="ARBA" id="ARBA00022692"/>
    </source>
</evidence>
<feature type="transmembrane region" description="Helical" evidence="6">
    <location>
        <begin position="141"/>
        <end position="164"/>
    </location>
</feature>
<keyword evidence="8" id="KW-1185">Reference proteome</keyword>
<name>A0ABT8HT76_9BACL</name>
<feature type="transmembrane region" description="Helical" evidence="6">
    <location>
        <begin position="209"/>
        <end position="236"/>
    </location>
</feature>
<dbReference type="PANTHER" id="PTHR30250">
    <property type="entry name" value="PST FAMILY PREDICTED COLANIC ACID TRANSPORTER"/>
    <property type="match status" value="1"/>
</dbReference>
<feature type="transmembrane region" description="Helical" evidence="6">
    <location>
        <begin position="83"/>
        <end position="106"/>
    </location>
</feature>
<dbReference type="Pfam" id="PF13440">
    <property type="entry name" value="Polysacc_synt_3"/>
    <property type="match status" value="1"/>
</dbReference>
<dbReference type="PANTHER" id="PTHR30250:SF11">
    <property type="entry name" value="O-ANTIGEN TRANSPORTER-RELATED"/>
    <property type="match status" value="1"/>
</dbReference>
<comment type="subcellular location">
    <subcellularLocation>
        <location evidence="1">Cell membrane</location>
        <topology evidence="1">Multi-pass membrane protein</topology>
    </subcellularLocation>
</comment>
<feature type="transmembrane region" description="Helical" evidence="6">
    <location>
        <begin position="294"/>
        <end position="313"/>
    </location>
</feature>
<feature type="transmembrane region" description="Helical" evidence="6">
    <location>
        <begin position="12"/>
        <end position="38"/>
    </location>
</feature>
<feature type="transmembrane region" description="Helical" evidence="6">
    <location>
        <begin position="112"/>
        <end position="129"/>
    </location>
</feature>
<feature type="transmembrane region" description="Helical" evidence="6">
    <location>
        <begin position="325"/>
        <end position="347"/>
    </location>
</feature>
<sequence length="470" mass="53103">MNNSHGSLAKKSGLYFIGNFASKIIMAAMVPFYAYYVSVQELGVFNYSQIIMNILSPITYLAIWEAILRLLVAEKDKEQRANVIATSLRFVQVVLFFLFLFSVIFAFNQNKVFMYTMLMICIYGAAQIWQYYARSLGFNHIYVVGSVTGTIVNFLMLVITMSFLNLGATSLFWSFILGQISIILVIEMKVHVFKYSKTGDFDWFILKRMLIFSVPLVLNLTSNWLIAGFGKIIIMYQLGAYANGLYSFAMNFGTIVTMVGSVISMALIEEAIIKSGEKEVDEYFSNVIENVFKLFLSLCVVAIPCISIFYNIISKTGYSKSYQLVPLFILYAIITTMATNVGAIFQAKNKTNQLFYTTIFGAVTTIVLSFLLVNFIGIQGVAIAQIFGALVMLTLRWIYAKKLIKFSVRWNKICILTLTYLFVGIVWLKGTNLMSFTVSIFAIMVVCYINKNILLRIKKIGISKINSKVS</sequence>
<feature type="transmembrane region" description="Helical" evidence="6">
    <location>
        <begin position="248"/>
        <end position="268"/>
    </location>
</feature>
<evidence type="ECO:0000256" key="1">
    <source>
        <dbReference type="ARBA" id="ARBA00004651"/>
    </source>
</evidence>
<feature type="transmembrane region" description="Helical" evidence="6">
    <location>
        <begin position="354"/>
        <end position="372"/>
    </location>
</feature>
<keyword evidence="2" id="KW-1003">Cell membrane</keyword>
<keyword evidence="5 6" id="KW-0472">Membrane</keyword>
<feature type="transmembrane region" description="Helical" evidence="6">
    <location>
        <begin position="378"/>
        <end position="398"/>
    </location>
</feature>
<comment type="caution">
    <text evidence="7">The sequence shown here is derived from an EMBL/GenBank/DDBJ whole genome shotgun (WGS) entry which is preliminary data.</text>
</comment>
<feature type="transmembrane region" description="Helical" evidence="6">
    <location>
        <begin position="410"/>
        <end position="427"/>
    </location>
</feature>